<name>A0A371DG67_9APHY</name>
<accession>A0A371DG67</accession>
<sequence>MLVGSCAFPNLSSASVVYCNCSTANYCEPHSYCNKRYSDLGSLFLRLQHMGSRHSYHRKTLRDHFLNSLGRLHDSHLRRHGPQGCQQLMRTGHLVSISDKQFRSQRFQIFSPDIARSSAIRRTRRMRWEAIYLCSRRCLRSRLPALLDPM</sequence>
<gene>
    <name evidence="1" type="ORF">OH76DRAFT_297095</name>
</gene>
<dbReference type="AlphaFoldDB" id="A0A371DG67"/>
<dbReference type="EMBL" id="KZ857394">
    <property type="protein sequence ID" value="RDX51503.1"/>
    <property type="molecule type" value="Genomic_DNA"/>
</dbReference>
<keyword evidence="2" id="KW-1185">Reference proteome</keyword>
<evidence type="ECO:0000313" key="2">
    <source>
        <dbReference type="Proteomes" id="UP000256964"/>
    </source>
</evidence>
<evidence type="ECO:0000313" key="1">
    <source>
        <dbReference type="EMBL" id="RDX51503.1"/>
    </source>
</evidence>
<organism evidence="1 2">
    <name type="scientific">Lentinus brumalis</name>
    <dbReference type="NCBI Taxonomy" id="2498619"/>
    <lineage>
        <taxon>Eukaryota</taxon>
        <taxon>Fungi</taxon>
        <taxon>Dikarya</taxon>
        <taxon>Basidiomycota</taxon>
        <taxon>Agaricomycotina</taxon>
        <taxon>Agaricomycetes</taxon>
        <taxon>Polyporales</taxon>
        <taxon>Polyporaceae</taxon>
        <taxon>Lentinus</taxon>
    </lineage>
</organism>
<proteinExistence type="predicted"/>
<protein>
    <submittedName>
        <fullName evidence="1">Uncharacterized protein</fullName>
    </submittedName>
</protein>
<reference evidence="1 2" key="1">
    <citation type="journal article" date="2018" name="Biotechnol. Biofuels">
        <title>Integrative visual omics of the white-rot fungus Polyporus brumalis exposes the biotechnological potential of its oxidative enzymes for delignifying raw plant biomass.</title>
        <authorList>
            <person name="Miyauchi S."/>
            <person name="Rancon A."/>
            <person name="Drula E."/>
            <person name="Hage H."/>
            <person name="Chaduli D."/>
            <person name="Favel A."/>
            <person name="Grisel S."/>
            <person name="Henrissat B."/>
            <person name="Herpoel-Gimbert I."/>
            <person name="Ruiz-Duenas F.J."/>
            <person name="Chevret D."/>
            <person name="Hainaut M."/>
            <person name="Lin J."/>
            <person name="Wang M."/>
            <person name="Pangilinan J."/>
            <person name="Lipzen A."/>
            <person name="Lesage-Meessen L."/>
            <person name="Navarro D."/>
            <person name="Riley R."/>
            <person name="Grigoriev I.V."/>
            <person name="Zhou S."/>
            <person name="Raouche S."/>
            <person name="Rosso M.N."/>
        </authorList>
    </citation>
    <scope>NUCLEOTIDE SEQUENCE [LARGE SCALE GENOMIC DNA]</scope>
    <source>
        <strain evidence="1 2">BRFM 1820</strain>
    </source>
</reference>
<dbReference type="Proteomes" id="UP000256964">
    <property type="component" value="Unassembled WGS sequence"/>
</dbReference>